<protein>
    <recommendedName>
        <fullName evidence="17">Sec-independent protein translocase protein TATB, chloroplastic</fullName>
    </recommendedName>
</protein>
<gene>
    <name evidence="15" type="ORF">DCAR_0310606</name>
</gene>
<keyword evidence="3" id="KW-0150">Chloroplast</keyword>
<evidence type="ECO:0000313" key="15">
    <source>
        <dbReference type="EMBL" id="WOG91357.1"/>
    </source>
</evidence>
<proteinExistence type="predicted"/>
<keyword evidence="8 14" id="KW-1133">Transmembrane helix</keyword>
<keyword evidence="4" id="KW-0934">Plastid</keyword>
<dbReference type="Proteomes" id="UP000077755">
    <property type="component" value="Chromosome 3"/>
</dbReference>
<evidence type="ECO:0000256" key="10">
    <source>
        <dbReference type="ARBA" id="ARBA00023078"/>
    </source>
</evidence>
<dbReference type="InterPro" id="IPR003369">
    <property type="entry name" value="TatA/B/E"/>
</dbReference>
<evidence type="ECO:0000256" key="8">
    <source>
        <dbReference type="ARBA" id="ARBA00022989"/>
    </source>
</evidence>
<keyword evidence="2" id="KW-0813">Transport</keyword>
<evidence type="ECO:0000256" key="11">
    <source>
        <dbReference type="ARBA" id="ARBA00023136"/>
    </source>
</evidence>
<comment type="subcellular location">
    <subcellularLocation>
        <location evidence="1">Plastid</location>
        <location evidence="1">Chloroplast thylakoid membrane</location>
        <topology evidence="1">Single-pass membrane protein</topology>
    </subcellularLocation>
</comment>
<keyword evidence="5 14" id="KW-0812">Transmembrane</keyword>
<feature type="region of interest" description="Disordered" evidence="13">
    <location>
        <begin position="206"/>
        <end position="247"/>
    </location>
</feature>
<evidence type="ECO:0000256" key="9">
    <source>
        <dbReference type="ARBA" id="ARBA00023010"/>
    </source>
</evidence>
<dbReference type="GO" id="GO:0033281">
    <property type="term" value="C:TAT protein transport complex"/>
    <property type="evidence" value="ECO:0007669"/>
    <property type="project" value="UniProtKB-ARBA"/>
</dbReference>
<dbReference type="GO" id="GO:0009535">
    <property type="term" value="C:chloroplast thylakoid membrane"/>
    <property type="evidence" value="ECO:0007669"/>
    <property type="project" value="UniProtKB-SubCell"/>
</dbReference>
<feature type="region of interest" description="Disordered" evidence="13">
    <location>
        <begin position="151"/>
        <end position="187"/>
    </location>
</feature>
<sequence length="247" mass="26917">MSTAAMLSTQICRSSYVKTPTLCTLSTSSYSISTTTNINFSWIHQLGPTSFSQWSCLRPLGTSISQLRFRRKFKRKGVYASLFGVGAPEALVIGVVALLVFGPKGLAEAARTLGKTVRAFQPTIKELQDVSREFKSTLEAEIGLDDIRNPIQSTTNVKTNPLEKITAEDSQMKVDPNGSPSTKKAYSSEDLLKITEEQLKAAATVEQKQIIAPGEDQSEAQTRPQDTVQEDATEGPPSLPQESKSET</sequence>
<dbReference type="PANTHER" id="PTHR33162">
    <property type="entry name" value="SEC-INDEPENDENT PROTEIN TRANSLOCASE PROTEIN TATA, CHLOROPLASTIC"/>
    <property type="match status" value="1"/>
</dbReference>
<dbReference type="AlphaFoldDB" id="A0AAF0WK48"/>
<keyword evidence="9" id="KW-0811">Translocation</keyword>
<evidence type="ECO:0008006" key="17">
    <source>
        <dbReference type="Google" id="ProtNLM"/>
    </source>
</evidence>
<dbReference type="Pfam" id="PF02416">
    <property type="entry name" value="TatA_B_E"/>
    <property type="match status" value="1"/>
</dbReference>
<evidence type="ECO:0000256" key="2">
    <source>
        <dbReference type="ARBA" id="ARBA00022448"/>
    </source>
</evidence>
<accession>A0AAF0WK48</accession>
<evidence type="ECO:0000256" key="4">
    <source>
        <dbReference type="ARBA" id="ARBA00022640"/>
    </source>
</evidence>
<evidence type="ECO:0000256" key="6">
    <source>
        <dbReference type="ARBA" id="ARBA00022927"/>
    </source>
</evidence>
<evidence type="ECO:0000313" key="16">
    <source>
        <dbReference type="Proteomes" id="UP000077755"/>
    </source>
</evidence>
<evidence type="ECO:0000256" key="13">
    <source>
        <dbReference type="SAM" id="MobiDB-lite"/>
    </source>
</evidence>
<evidence type="ECO:0000256" key="3">
    <source>
        <dbReference type="ARBA" id="ARBA00022528"/>
    </source>
</evidence>
<evidence type="ECO:0000256" key="5">
    <source>
        <dbReference type="ARBA" id="ARBA00022692"/>
    </source>
</evidence>
<evidence type="ECO:0000256" key="12">
    <source>
        <dbReference type="ARBA" id="ARBA00025340"/>
    </source>
</evidence>
<organism evidence="15 16">
    <name type="scientific">Daucus carota subsp. sativus</name>
    <name type="common">Carrot</name>
    <dbReference type="NCBI Taxonomy" id="79200"/>
    <lineage>
        <taxon>Eukaryota</taxon>
        <taxon>Viridiplantae</taxon>
        <taxon>Streptophyta</taxon>
        <taxon>Embryophyta</taxon>
        <taxon>Tracheophyta</taxon>
        <taxon>Spermatophyta</taxon>
        <taxon>Magnoliopsida</taxon>
        <taxon>eudicotyledons</taxon>
        <taxon>Gunneridae</taxon>
        <taxon>Pentapetalae</taxon>
        <taxon>asterids</taxon>
        <taxon>campanulids</taxon>
        <taxon>Apiales</taxon>
        <taxon>Apiaceae</taxon>
        <taxon>Apioideae</taxon>
        <taxon>Scandiceae</taxon>
        <taxon>Daucinae</taxon>
        <taxon>Daucus</taxon>
        <taxon>Daucus sect. Daucus</taxon>
    </lineage>
</organism>
<dbReference type="PANTHER" id="PTHR33162:SF3">
    <property type="entry name" value="SEC-INDEPENDENT PROTEIN TRANSLOCASE PROTEIN TATB, CHLOROPLASTIC"/>
    <property type="match status" value="1"/>
</dbReference>
<reference evidence="15" key="1">
    <citation type="journal article" date="2016" name="Nat. Genet.">
        <title>A high-quality carrot genome assembly provides new insights into carotenoid accumulation and asterid genome evolution.</title>
        <authorList>
            <person name="Iorizzo M."/>
            <person name="Ellison S."/>
            <person name="Senalik D."/>
            <person name="Zeng P."/>
            <person name="Satapoomin P."/>
            <person name="Huang J."/>
            <person name="Bowman M."/>
            <person name="Iovene M."/>
            <person name="Sanseverino W."/>
            <person name="Cavagnaro P."/>
            <person name="Yildiz M."/>
            <person name="Macko-Podgorni A."/>
            <person name="Moranska E."/>
            <person name="Grzebelus E."/>
            <person name="Grzebelus D."/>
            <person name="Ashrafi H."/>
            <person name="Zheng Z."/>
            <person name="Cheng S."/>
            <person name="Spooner D."/>
            <person name="Van Deynze A."/>
            <person name="Simon P."/>
        </authorList>
    </citation>
    <scope>NUCLEOTIDE SEQUENCE</scope>
    <source>
        <tissue evidence="15">Leaf</tissue>
    </source>
</reference>
<evidence type="ECO:0000256" key="1">
    <source>
        <dbReference type="ARBA" id="ARBA00004581"/>
    </source>
</evidence>
<keyword evidence="6" id="KW-0653">Protein transport</keyword>
<comment type="function">
    <text evidence="12">Part of the twin-arginine translocation (Tat) system that transports large folded proteins containing a characteristic twin-arginine motif in their signal peptide across the thylakoid membrane. Involved in delta pH-dependent protein transport required for chloroplast development, especially thylakoid membrane formation. TATC and TATB mediate precursor recognition, whereas TATA facilitates translocation.</text>
</comment>
<dbReference type="GO" id="GO:0006886">
    <property type="term" value="P:intracellular protein transport"/>
    <property type="evidence" value="ECO:0007669"/>
    <property type="project" value="UniProtKB-ARBA"/>
</dbReference>
<dbReference type="EMBL" id="CP093345">
    <property type="protein sequence ID" value="WOG91357.1"/>
    <property type="molecule type" value="Genomic_DNA"/>
</dbReference>
<dbReference type="FunFam" id="1.20.5.3310:FF:000003">
    <property type="entry name" value="Sec-independent protein translocase protein TATB, chloroplastic"/>
    <property type="match status" value="1"/>
</dbReference>
<name>A0AAF0WK48_DAUCS</name>
<evidence type="ECO:0000256" key="14">
    <source>
        <dbReference type="SAM" id="Phobius"/>
    </source>
</evidence>
<keyword evidence="16" id="KW-1185">Reference proteome</keyword>
<keyword evidence="7" id="KW-0809">Transit peptide</keyword>
<dbReference type="Gene3D" id="1.20.5.3310">
    <property type="match status" value="1"/>
</dbReference>
<feature type="transmembrane region" description="Helical" evidence="14">
    <location>
        <begin position="78"/>
        <end position="101"/>
    </location>
</feature>
<keyword evidence="11 14" id="KW-0472">Membrane</keyword>
<keyword evidence="10" id="KW-0793">Thylakoid</keyword>
<dbReference type="PRINTS" id="PR01506">
    <property type="entry name" value="TATBPROTEIN"/>
</dbReference>
<evidence type="ECO:0000256" key="7">
    <source>
        <dbReference type="ARBA" id="ARBA00022946"/>
    </source>
</evidence>
<reference evidence="15" key="2">
    <citation type="submission" date="2022-03" db="EMBL/GenBank/DDBJ databases">
        <title>Draft title - Genomic analysis of global carrot germplasm unveils the trajectory of domestication and the origin of high carotenoid orange carrot.</title>
        <authorList>
            <person name="Iorizzo M."/>
            <person name="Ellison S."/>
            <person name="Senalik D."/>
            <person name="Macko-Podgorni A."/>
            <person name="Grzebelus D."/>
            <person name="Bostan H."/>
            <person name="Rolling W."/>
            <person name="Curaba J."/>
            <person name="Simon P."/>
        </authorList>
    </citation>
    <scope>NUCLEOTIDE SEQUENCE</scope>
    <source>
        <tissue evidence="15">Leaf</tissue>
    </source>
</reference>